<dbReference type="InterPro" id="IPR033467">
    <property type="entry name" value="Tesmin/TSO1-like_CXC"/>
</dbReference>
<feature type="domain" description="CRC" evidence="6">
    <location>
        <begin position="199"/>
        <end position="311"/>
    </location>
</feature>
<dbReference type="SUPFAM" id="SSF54495">
    <property type="entry name" value="UBC-like"/>
    <property type="match status" value="1"/>
</dbReference>
<comment type="similarity">
    <text evidence="2">Belongs to the lin-54 family.</text>
</comment>
<keyword evidence="8" id="KW-1185">Reference proteome</keyword>
<dbReference type="GO" id="GO:0005634">
    <property type="term" value="C:nucleus"/>
    <property type="evidence" value="ECO:0007669"/>
    <property type="project" value="UniProtKB-SubCell"/>
</dbReference>
<proteinExistence type="inferred from homology"/>
<evidence type="ECO:0000256" key="1">
    <source>
        <dbReference type="ARBA" id="ARBA00004123"/>
    </source>
</evidence>
<dbReference type="InterPro" id="IPR000608">
    <property type="entry name" value="UBC"/>
</dbReference>
<evidence type="ECO:0000259" key="5">
    <source>
        <dbReference type="PROSITE" id="PS50127"/>
    </source>
</evidence>
<evidence type="ECO:0000256" key="2">
    <source>
        <dbReference type="ARBA" id="ARBA00007267"/>
    </source>
</evidence>
<dbReference type="InterPro" id="IPR044522">
    <property type="entry name" value="TSO1-like"/>
</dbReference>
<dbReference type="EMBL" id="JAVIJP010000007">
    <property type="protein sequence ID" value="KAL3650096.1"/>
    <property type="molecule type" value="Genomic_DNA"/>
</dbReference>
<keyword evidence="3" id="KW-0539">Nucleus</keyword>
<sequence>MQSNPSDDFMSLPLEENIFEWQFAIRGPRDSEFEGGIYHGRIQLPAEYPFKPPSFMLLTRIVAPEALAATASGLNRTEIRIGFPVGVQTFVLTGRTLSCRLAPNLRFVVMDSPSSAHNSKGGETRAIGDSSGGSSQDQSDDDDLEIEAGPCEQSKKPSDIKRIKMMVSNRESARRSRRRKQAHLADLERQVEQAGEGDSCKRCNCKKSKCLKLECFAAGVYCVEPCACIDCFNKPIHEDTVLATRKQIESRNPLAFAPKVIKGPDSVMEIGFTAHKQLSDISAWENSKKADFESKLKKIELALGTPIENYE</sequence>
<evidence type="ECO:0000313" key="8">
    <source>
        <dbReference type="Proteomes" id="UP001632038"/>
    </source>
</evidence>
<feature type="domain" description="UBC core" evidence="5">
    <location>
        <begin position="1"/>
        <end position="159"/>
    </location>
</feature>
<evidence type="ECO:0000256" key="4">
    <source>
        <dbReference type="SAM" id="MobiDB-lite"/>
    </source>
</evidence>
<dbReference type="Gene3D" id="1.20.5.170">
    <property type="match status" value="1"/>
</dbReference>
<organism evidence="7 8">
    <name type="scientific">Castilleja foliolosa</name>
    <dbReference type="NCBI Taxonomy" id="1961234"/>
    <lineage>
        <taxon>Eukaryota</taxon>
        <taxon>Viridiplantae</taxon>
        <taxon>Streptophyta</taxon>
        <taxon>Embryophyta</taxon>
        <taxon>Tracheophyta</taxon>
        <taxon>Spermatophyta</taxon>
        <taxon>Magnoliopsida</taxon>
        <taxon>eudicotyledons</taxon>
        <taxon>Gunneridae</taxon>
        <taxon>Pentapetalae</taxon>
        <taxon>asterids</taxon>
        <taxon>lamiids</taxon>
        <taxon>Lamiales</taxon>
        <taxon>Orobanchaceae</taxon>
        <taxon>Pedicularideae</taxon>
        <taxon>Castillejinae</taxon>
        <taxon>Castilleja</taxon>
    </lineage>
</organism>
<dbReference type="InterPro" id="IPR005172">
    <property type="entry name" value="CRC"/>
</dbReference>
<dbReference type="SMART" id="SM01114">
    <property type="entry name" value="CXC"/>
    <property type="match status" value="1"/>
</dbReference>
<feature type="region of interest" description="Disordered" evidence="4">
    <location>
        <begin position="113"/>
        <end position="159"/>
    </location>
</feature>
<dbReference type="PANTHER" id="PTHR46159">
    <property type="entry name" value="PROTEIN TESMIN/TSO1-LIKE CXC 2"/>
    <property type="match status" value="1"/>
</dbReference>
<dbReference type="Pfam" id="PF03638">
    <property type="entry name" value="TCR"/>
    <property type="match status" value="1"/>
</dbReference>
<dbReference type="SUPFAM" id="SSF57959">
    <property type="entry name" value="Leucine zipper domain"/>
    <property type="match status" value="1"/>
</dbReference>
<dbReference type="PROSITE" id="PS51634">
    <property type="entry name" value="CRC"/>
    <property type="match status" value="1"/>
</dbReference>
<name>A0ABD3EAG7_9LAMI</name>
<dbReference type="Proteomes" id="UP001632038">
    <property type="component" value="Unassembled WGS sequence"/>
</dbReference>
<evidence type="ECO:0000256" key="3">
    <source>
        <dbReference type="ARBA" id="ARBA00023242"/>
    </source>
</evidence>
<comment type="caution">
    <text evidence="7">The sequence shown here is derived from an EMBL/GenBank/DDBJ whole genome shotgun (WGS) entry which is preliminary data.</text>
</comment>
<reference evidence="8" key="1">
    <citation type="journal article" date="2024" name="IScience">
        <title>Strigolactones Initiate the Formation of Haustorium-like Structures in Castilleja.</title>
        <authorList>
            <person name="Buerger M."/>
            <person name="Peterson D."/>
            <person name="Chory J."/>
        </authorList>
    </citation>
    <scope>NUCLEOTIDE SEQUENCE [LARGE SCALE GENOMIC DNA]</scope>
</reference>
<dbReference type="Pfam" id="PF00170">
    <property type="entry name" value="bZIP_1"/>
    <property type="match status" value="1"/>
</dbReference>
<dbReference type="InterPro" id="IPR016135">
    <property type="entry name" value="UBQ-conjugating_enzyme/RWD"/>
</dbReference>
<dbReference type="PROSITE" id="PS00036">
    <property type="entry name" value="BZIP_BASIC"/>
    <property type="match status" value="1"/>
</dbReference>
<dbReference type="AlphaFoldDB" id="A0ABD3EAG7"/>
<evidence type="ECO:0000313" key="7">
    <source>
        <dbReference type="EMBL" id="KAL3650096.1"/>
    </source>
</evidence>
<dbReference type="PROSITE" id="PS50127">
    <property type="entry name" value="UBC_2"/>
    <property type="match status" value="1"/>
</dbReference>
<dbReference type="SMART" id="SM00338">
    <property type="entry name" value="BRLZ"/>
    <property type="match status" value="1"/>
</dbReference>
<evidence type="ECO:0000259" key="6">
    <source>
        <dbReference type="PROSITE" id="PS51634"/>
    </source>
</evidence>
<dbReference type="InterPro" id="IPR046347">
    <property type="entry name" value="bZIP_sf"/>
</dbReference>
<protein>
    <submittedName>
        <fullName evidence="7">Uncharacterized protein</fullName>
    </submittedName>
</protein>
<dbReference type="Pfam" id="PF00179">
    <property type="entry name" value="UQ_con"/>
    <property type="match status" value="1"/>
</dbReference>
<comment type="subcellular location">
    <subcellularLocation>
        <location evidence="1">Nucleus</location>
    </subcellularLocation>
</comment>
<feature type="compositionally biased region" description="Low complexity" evidence="4">
    <location>
        <begin position="128"/>
        <end position="137"/>
    </location>
</feature>
<gene>
    <name evidence="7" type="ORF">CASFOL_006499</name>
</gene>
<accession>A0ABD3EAG7</accession>
<dbReference type="Gene3D" id="3.10.110.10">
    <property type="entry name" value="Ubiquitin Conjugating Enzyme"/>
    <property type="match status" value="1"/>
</dbReference>
<dbReference type="PANTHER" id="PTHR46159:SF12">
    <property type="entry name" value="PROTEIN TESMIN_TSO1-LIKE CXC 3-RELATED"/>
    <property type="match status" value="1"/>
</dbReference>
<dbReference type="InterPro" id="IPR004827">
    <property type="entry name" value="bZIP"/>
</dbReference>